<comment type="caution">
    <text evidence="3">The sequence shown here is derived from an EMBL/GenBank/DDBJ whole genome shotgun (WGS) entry which is preliminary data.</text>
</comment>
<gene>
    <name evidence="3" type="ORF">O181_076206</name>
</gene>
<dbReference type="PROSITE" id="PS50994">
    <property type="entry name" value="INTEGRASE"/>
    <property type="match status" value="1"/>
</dbReference>
<dbReference type="EMBL" id="AVOT02041222">
    <property type="protein sequence ID" value="MBW0536491.1"/>
    <property type="molecule type" value="Genomic_DNA"/>
</dbReference>
<dbReference type="AlphaFoldDB" id="A0A9Q3F9Y3"/>
<dbReference type="GO" id="GO:0015074">
    <property type="term" value="P:DNA integration"/>
    <property type="evidence" value="ECO:0007669"/>
    <property type="project" value="InterPro"/>
</dbReference>
<dbReference type="GO" id="GO:0003723">
    <property type="term" value="F:RNA binding"/>
    <property type="evidence" value="ECO:0007669"/>
    <property type="project" value="UniProtKB-KW"/>
</dbReference>
<protein>
    <recommendedName>
        <fullName evidence="2">Integrase catalytic domain-containing protein</fullName>
    </recommendedName>
</protein>
<proteinExistence type="predicted"/>
<dbReference type="Proteomes" id="UP000765509">
    <property type="component" value="Unassembled WGS sequence"/>
</dbReference>
<accession>A0A9Q3F9Y3</accession>
<reference evidence="3" key="1">
    <citation type="submission" date="2021-03" db="EMBL/GenBank/DDBJ databases">
        <title>Draft genome sequence of rust myrtle Austropuccinia psidii MF-1, a brazilian biotype.</title>
        <authorList>
            <person name="Quecine M.C."/>
            <person name="Pachon D.M.R."/>
            <person name="Bonatelli M.L."/>
            <person name="Correr F.H."/>
            <person name="Franceschini L.M."/>
            <person name="Leite T.F."/>
            <person name="Margarido G.R.A."/>
            <person name="Almeida C.A."/>
            <person name="Ferrarezi J.A."/>
            <person name="Labate C.A."/>
        </authorList>
    </citation>
    <scope>NUCLEOTIDE SEQUENCE</scope>
    <source>
        <strain evidence="3">MF-1</strain>
    </source>
</reference>
<sequence length="111" mass="13212">MDRALLFWSNRISTCEMPKIFISDRNPNFTSEILTNLYDMLGRKPAFSTPYHLQTDVLAERMIKTMEELIRRFCAYGMEYKYHEGYTHDWVTHLPEVQLAYKISQHSMIGK</sequence>
<keyword evidence="4" id="KW-1185">Reference proteome</keyword>
<evidence type="ECO:0000313" key="3">
    <source>
        <dbReference type="EMBL" id="MBW0536491.1"/>
    </source>
</evidence>
<feature type="domain" description="Integrase catalytic" evidence="2">
    <location>
        <begin position="1"/>
        <end position="111"/>
    </location>
</feature>
<dbReference type="InterPro" id="IPR036397">
    <property type="entry name" value="RNaseH_sf"/>
</dbReference>
<evidence type="ECO:0000256" key="1">
    <source>
        <dbReference type="ARBA" id="ARBA00022884"/>
    </source>
</evidence>
<evidence type="ECO:0000313" key="4">
    <source>
        <dbReference type="Proteomes" id="UP000765509"/>
    </source>
</evidence>
<organism evidence="3 4">
    <name type="scientific">Austropuccinia psidii MF-1</name>
    <dbReference type="NCBI Taxonomy" id="1389203"/>
    <lineage>
        <taxon>Eukaryota</taxon>
        <taxon>Fungi</taxon>
        <taxon>Dikarya</taxon>
        <taxon>Basidiomycota</taxon>
        <taxon>Pucciniomycotina</taxon>
        <taxon>Pucciniomycetes</taxon>
        <taxon>Pucciniales</taxon>
        <taxon>Sphaerophragmiaceae</taxon>
        <taxon>Austropuccinia</taxon>
    </lineage>
</organism>
<dbReference type="OrthoDB" id="2283961at2759"/>
<evidence type="ECO:0000259" key="2">
    <source>
        <dbReference type="PROSITE" id="PS50994"/>
    </source>
</evidence>
<dbReference type="InterPro" id="IPR001584">
    <property type="entry name" value="Integrase_cat-core"/>
</dbReference>
<dbReference type="Gene3D" id="3.30.420.10">
    <property type="entry name" value="Ribonuclease H-like superfamily/Ribonuclease H"/>
    <property type="match status" value="1"/>
</dbReference>
<name>A0A9Q3F9Y3_9BASI</name>
<dbReference type="InterPro" id="IPR012337">
    <property type="entry name" value="RNaseH-like_sf"/>
</dbReference>
<dbReference type="GO" id="GO:0005634">
    <property type="term" value="C:nucleus"/>
    <property type="evidence" value="ECO:0007669"/>
    <property type="project" value="UniProtKB-ARBA"/>
</dbReference>
<keyword evidence="1" id="KW-0694">RNA-binding</keyword>
<dbReference type="SUPFAM" id="SSF53098">
    <property type="entry name" value="Ribonuclease H-like"/>
    <property type="match status" value="1"/>
</dbReference>